<evidence type="ECO:0000313" key="1">
    <source>
        <dbReference type="EMBL" id="CAA0827042.1"/>
    </source>
</evidence>
<feature type="non-terminal residue" evidence="1">
    <location>
        <position position="1"/>
    </location>
</feature>
<proteinExistence type="predicted"/>
<dbReference type="OrthoDB" id="2822301at2759"/>
<dbReference type="EMBL" id="CACSLK010027694">
    <property type="protein sequence ID" value="CAA0827042.1"/>
    <property type="molecule type" value="Genomic_DNA"/>
</dbReference>
<organism evidence="1 2">
    <name type="scientific">Striga hermonthica</name>
    <name type="common">Purple witchweed</name>
    <name type="synonym">Buchnera hermonthica</name>
    <dbReference type="NCBI Taxonomy" id="68872"/>
    <lineage>
        <taxon>Eukaryota</taxon>
        <taxon>Viridiplantae</taxon>
        <taxon>Streptophyta</taxon>
        <taxon>Embryophyta</taxon>
        <taxon>Tracheophyta</taxon>
        <taxon>Spermatophyta</taxon>
        <taxon>Magnoliopsida</taxon>
        <taxon>eudicotyledons</taxon>
        <taxon>Gunneridae</taxon>
        <taxon>Pentapetalae</taxon>
        <taxon>asterids</taxon>
        <taxon>lamiids</taxon>
        <taxon>Lamiales</taxon>
        <taxon>Orobanchaceae</taxon>
        <taxon>Buchnereae</taxon>
        <taxon>Striga</taxon>
    </lineage>
</organism>
<dbReference type="Proteomes" id="UP001153555">
    <property type="component" value="Unassembled WGS sequence"/>
</dbReference>
<accession>A0A9N7RGG4</accession>
<comment type="caution">
    <text evidence="1">The sequence shown here is derived from an EMBL/GenBank/DDBJ whole genome shotgun (WGS) entry which is preliminary data.</text>
</comment>
<evidence type="ECO:0000313" key="2">
    <source>
        <dbReference type="Proteomes" id="UP001153555"/>
    </source>
</evidence>
<gene>
    <name evidence="1" type="ORF">SHERM_22738</name>
</gene>
<keyword evidence="2" id="KW-1185">Reference proteome</keyword>
<name>A0A9N7RGG4_STRHE</name>
<sequence length="58" mass="6592">NSSYANEKGEKMWRRTSEVTLDEFCGCGKRTIMVTSWTDNNPGRRYATCKGNKNGRVS</sequence>
<reference evidence="1" key="1">
    <citation type="submission" date="2019-12" db="EMBL/GenBank/DDBJ databases">
        <authorList>
            <person name="Scholes J."/>
        </authorList>
    </citation>
    <scope>NUCLEOTIDE SEQUENCE</scope>
</reference>
<protein>
    <submittedName>
        <fullName evidence="1">Uncharacterized protein</fullName>
    </submittedName>
</protein>
<dbReference type="AlphaFoldDB" id="A0A9N7RGG4"/>